<evidence type="ECO:0000313" key="1">
    <source>
        <dbReference type="EMBL" id="EJK51622.1"/>
    </source>
</evidence>
<accession>K0RY74</accession>
<dbReference type="Proteomes" id="UP000266841">
    <property type="component" value="Unassembled WGS sequence"/>
</dbReference>
<proteinExistence type="predicted"/>
<dbReference type="EMBL" id="AGNL01041334">
    <property type="protein sequence ID" value="EJK51622.1"/>
    <property type="molecule type" value="Genomic_DNA"/>
</dbReference>
<protein>
    <submittedName>
        <fullName evidence="1">Uncharacterized protein</fullName>
    </submittedName>
</protein>
<organism evidence="1 2">
    <name type="scientific">Thalassiosira oceanica</name>
    <name type="common">Marine diatom</name>
    <dbReference type="NCBI Taxonomy" id="159749"/>
    <lineage>
        <taxon>Eukaryota</taxon>
        <taxon>Sar</taxon>
        <taxon>Stramenopiles</taxon>
        <taxon>Ochrophyta</taxon>
        <taxon>Bacillariophyta</taxon>
        <taxon>Coscinodiscophyceae</taxon>
        <taxon>Thalassiosirophycidae</taxon>
        <taxon>Thalassiosirales</taxon>
        <taxon>Thalassiosiraceae</taxon>
        <taxon>Thalassiosira</taxon>
    </lineage>
</organism>
<reference evidence="1 2" key="1">
    <citation type="journal article" date="2012" name="Genome Biol.">
        <title>Genome and low-iron response of an oceanic diatom adapted to chronic iron limitation.</title>
        <authorList>
            <person name="Lommer M."/>
            <person name="Specht M."/>
            <person name="Roy A.S."/>
            <person name="Kraemer L."/>
            <person name="Andreson R."/>
            <person name="Gutowska M.A."/>
            <person name="Wolf J."/>
            <person name="Bergner S.V."/>
            <person name="Schilhabel M.B."/>
            <person name="Klostermeier U.C."/>
            <person name="Beiko R.G."/>
            <person name="Rosenstiel P."/>
            <person name="Hippler M."/>
            <person name="Laroche J."/>
        </authorList>
    </citation>
    <scope>NUCLEOTIDE SEQUENCE [LARGE SCALE GENOMIC DNA]</scope>
    <source>
        <strain evidence="1 2">CCMP1005</strain>
    </source>
</reference>
<sequence>MSTKSFCENCGKSESPTEKLHRCSGCKKVRLNANAPSYLASDISDSHLQSLRSGDGGQSRYCSRDDYVKLIVQSTIAFQAPIDVLPGVMIMSEEDKYFLLMRNGRQFTKSPKPPPGATAETMQTLLSSVIKVEFVMANSNIKLFSFFGGKPDKAKTFHAKSPETIAKLKNHLEKHATRTGKEIQCIRGVSKIYEGYLDLQNLD</sequence>
<comment type="caution">
    <text evidence="1">The sequence shown here is derived from an EMBL/GenBank/DDBJ whole genome shotgun (WGS) entry which is preliminary data.</text>
</comment>
<keyword evidence="2" id="KW-1185">Reference proteome</keyword>
<name>K0RY74_THAOC</name>
<gene>
    <name evidence="1" type="ORF">THAOC_29191</name>
</gene>
<dbReference type="AlphaFoldDB" id="K0RY74"/>
<evidence type="ECO:0000313" key="2">
    <source>
        <dbReference type="Proteomes" id="UP000266841"/>
    </source>
</evidence>